<evidence type="ECO:0000256" key="3">
    <source>
        <dbReference type="ARBA" id="ARBA00009381"/>
    </source>
</evidence>
<dbReference type="Gene3D" id="3.60.20.40">
    <property type="match status" value="1"/>
</dbReference>
<evidence type="ECO:0000313" key="10">
    <source>
        <dbReference type="EMBL" id="MBL0743561.1"/>
    </source>
</evidence>
<comment type="subunit">
    <text evidence="9">This enzyme consists of two polypeptide chains, which are synthesized in precursor form from a single polypeptide.</text>
</comment>
<comment type="catalytic activity">
    <reaction evidence="2 9">
        <text>glutathione + H2O = L-cysteinylglycine + L-glutamate</text>
        <dbReference type="Rhea" id="RHEA:28807"/>
        <dbReference type="ChEBI" id="CHEBI:15377"/>
        <dbReference type="ChEBI" id="CHEBI:29985"/>
        <dbReference type="ChEBI" id="CHEBI:57925"/>
        <dbReference type="ChEBI" id="CHEBI:61694"/>
        <dbReference type="EC" id="3.4.19.13"/>
    </reaction>
</comment>
<keyword evidence="11" id="KW-1185">Reference proteome</keyword>
<dbReference type="Pfam" id="PF01019">
    <property type="entry name" value="G_glu_transpept"/>
    <property type="match status" value="1"/>
</dbReference>
<dbReference type="InterPro" id="IPR055262">
    <property type="entry name" value="GGT_CS"/>
</dbReference>
<evidence type="ECO:0000256" key="2">
    <source>
        <dbReference type="ARBA" id="ARBA00001089"/>
    </source>
</evidence>
<organism evidence="10 11">
    <name type="scientific">Chryseolinea lacunae</name>
    <dbReference type="NCBI Taxonomy" id="2801331"/>
    <lineage>
        <taxon>Bacteria</taxon>
        <taxon>Pseudomonadati</taxon>
        <taxon>Bacteroidota</taxon>
        <taxon>Cytophagia</taxon>
        <taxon>Cytophagales</taxon>
        <taxon>Fulvivirgaceae</taxon>
        <taxon>Chryseolinea</taxon>
    </lineage>
</organism>
<dbReference type="Gene3D" id="1.10.246.130">
    <property type="match status" value="1"/>
</dbReference>
<comment type="PTM">
    <text evidence="9">Cleaved by autocatalysis into a large and a small subunit.</text>
</comment>
<keyword evidence="7 9" id="KW-0012">Acyltransferase</keyword>
<evidence type="ECO:0000313" key="11">
    <source>
        <dbReference type="Proteomes" id="UP000613030"/>
    </source>
</evidence>
<comment type="caution">
    <text evidence="10">The sequence shown here is derived from an EMBL/GenBank/DDBJ whole genome shotgun (WGS) entry which is preliminary data.</text>
</comment>
<keyword evidence="6 9" id="KW-0865">Zymogen</keyword>
<dbReference type="InterPro" id="IPR043138">
    <property type="entry name" value="GGT_lsub"/>
</dbReference>
<evidence type="ECO:0000256" key="7">
    <source>
        <dbReference type="ARBA" id="ARBA00023315"/>
    </source>
</evidence>
<dbReference type="PANTHER" id="PTHR43199:SF1">
    <property type="entry name" value="GLUTATHIONE HYDROLASE PROENZYME"/>
    <property type="match status" value="1"/>
</dbReference>
<keyword evidence="5 9" id="KW-0378">Hydrolase</keyword>
<accession>A0ABS1KVT1</accession>
<dbReference type="EC" id="2.3.2.2" evidence="9"/>
<proteinExistence type="inferred from homology"/>
<evidence type="ECO:0000256" key="8">
    <source>
        <dbReference type="ARBA" id="ARBA00047417"/>
    </source>
</evidence>
<dbReference type="RefSeq" id="WP_202012902.1">
    <property type="nucleotide sequence ID" value="NZ_JAERRB010000007.1"/>
</dbReference>
<dbReference type="InterPro" id="IPR043137">
    <property type="entry name" value="GGT_ssub_C"/>
</dbReference>
<evidence type="ECO:0000256" key="9">
    <source>
        <dbReference type="RuleBase" id="RU368036"/>
    </source>
</evidence>
<dbReference type="InterPro" id="IPR029055">
    <property type="entry name" value="Ntn_hydrolases_N"/>
</dbReference>
<dbReference type="NCBIfam" id="TIGR00066">
    <property type="entry name" value="g_glut_trans"/>
    <property type="match status" value="1"/>
</dbReference>
<evidence type="ECO:0000256" key="4">
    <source>
        <dbReference type="ARBA" id="ARBA00022679"/>
    </source>
</evidence>
<comment type="catalytic activity">
    <reaction evidence="8 9">
        <text>an N-terminal (5-L-glutamyl)-[peptide] + an alpha-amino acid = 5-L-glutamyl amino acid + an N-terminal L-alpha-aminoacyl-[peptide]</text>
        <dbReference type="Rhea" id="RHEA:23904"/>
        <dbReference type="Rhea" id="RHEA-COMP:9780"/>
        <dbReference type="Rhea" id="RHEA-COMP:9795"/>
        <dbReference type="ChEBI" id="CHEBI:77644"/>
        <dbReference type="ChEBI" id="CHEBI:78597"/>
        <dbReference type="ChEBI" id="CHEBI:78599"/>
        <dbReference type="ChEBI" id="CHEBI:78608"/>
        <dbReference type="EC" id="2.3.2.2"/>
    </reaction>
</comment>
<name>A0ABS1KVT1_9BACT</name>
<comment type="catalytic activity">
    <reaction evidence="1 9">
        <text>an S-substituted glutathione + H2O = an S-substituted L-cysteinylglycine + L-glutamate</text>
        <dbReference type="Rhea" id="RHEA:59468"/>
        <dbReference type="ChEBI" id="CHEBI:15377"/>
        <dbReference type="ChEBI" id="CHEBI:29985"/>
        <dbReference type="ChEBI" id="CHEBI:90779"/>
        <dbReference type="ChEBI" id="CHEBI:143103"/>
        <dbReference type="EC" id="3.4.19.13"/>
    </reaction>
</comment>
<dbReference type="PANTHER" id="PTHR43199">
    <property type="entry name" value="GLUTATHIONE HYDROLASE"/>
    <property type="match status" value="1"/>
</dbReference>
<comment type="similarity">
    <text evidence="3 9">Belongs to the gamma-glutamyltransferase family.</text>
</comment>
<dbReference type="EMBL" id="JAERRB010000007">
    <property type="protein sequence ID" value="MBL0743561.1"/>
    <property type="molecule type" value="Genomic_DNA"/>
</dbReference>
<dbReference type="PROSITE" id="PS51257">
    <property type="entry name" value="PROKAR_LIPOPROTEIN"/>
    <property type="match status" value="1"/>
</dbReference>
<protein>
    <recommendedName>
        <fullName evidence="9">Glutathione hydrolase proenzyme</fullName>
        <ecNumber evidence="9">2.3.2.2</ecNumber>
        <ecNumber evidence="9">3.4.19.13</ecNumber>
    </recommendedName>
    <component>
        <recommendedName>
            <fullName evidence="9">Glutathione hydrolase large chain</fullName>
        </recommendedName>
    </component>
    <component>
        <recommendedName>
            <fullName evidence="9">Glutathione hydrolase small chain</fullName>
        </recommendedName>
    </component>
</protein>
<gene>
    <name evidence="10" type="primary">ggt</name>
    <name evidence="10" type="ORF">JI741_20170</name>
</gene>
<evidence type="ECO:0000256" key="1">
    <source>
        <dbReference type="ARBA" id="ARBA00001049"/>
    </source>
</evidence>
<comment type="pathway">
    <text evidence="9">Sulfur metabolism; glutathione metabolism.</text>
</comment>
<dbReference type="SUPFAM" id="SSF56235">
    <property type="entry name" value="N-terminal nucleophile aminohydrolases (Ntn hydrolases)"/>
    <property type="match status" value="1"/>
</dbReference>
<keyword evidence="9" id="KW-0317">Glutathione biosynthesis</keyword>
<dbReference type="Proteomes" id="UP000613030">
    <property type="component" value="Unassembled WGS sequence"/>
</dbReference>
<sequence>MMNRLFPLLIAVTLVACMPGSKKESAVGRITDSAMVVCAHPLAAKVGADILRKGGHAVDAAIATQLALAVVYPAAGNIGGGGFMLLREHNGNTNSLDYREMAPAAATTNMYLDEKGDIINGLSALGHHSPGVPGTVAGLAEAHAKYGKLPWKELVQPAIDLALNGFTLTEREARGLNYIQDDLKKYNSVAPLFLIKEKWQAGDSIKFTDLGHALERIRDHGAEGFYEGPTADSIVAEMKRGGGLITHDDLLNYKAVWRTALTGHYKEYKIIAMPPPSSGGVALLQLLKSVEPYPLNDWGHNSAKAVHLMTEAERRAYADRSVYLGDPDFYAVPVARLTDKLYIDQRMSDYDPEHATPSKNIKEGLIAAIESTQTTHLSVVDAKGNAVAVTTTLNDSYGSKVVVSGAGFILNDEMDDFSVKPGVPNMYGAIGGAANKIEPGKRMLSSMTPTIVEKDGKLFMVVGTPGGTTIITSVFQTIVNVLDHRMTMQEAVASRRFHSQWLPDSIYAEQNALLSDDSLALVKMGHAFKKSWGLGRVDAILVLPNGKLEGGADPRGDDVADGY</sequence>
<evidence type="ECO:0000256" key="5">
    <source>
        <dbReference type="ARBA" id="ARBA00022801"/>
    </source>
</evidence>
<dbReference type="InterPro" id="IPR051792">
    <property type="entry name" value="GGT_bact"/>
</dbReference>
<keyword evidence="4 9" id="KW-0808">Transferase</keyword>
<dbReference type="GO" id="GO:0103068">
    <property type="term" value="F:leukotriene C4 gamma-glutamyl transferase activity"/>
    <property type="evidence" value="ECO:0007669"/>
    <property type="project" value="UniProtKB-EC"/>
</dbReference>
<evidence type="ECO:0000256" key="6">
    <source>
        <dbReference type="ARBA" id="ARBA00023145"/>
    </source>
</evidence>
<dbReference type="InterPro" id="IPR000101">
    <property type="entry name" value="GGT_peptidase"/>
</dbReference>
<dbReference type="EC" id="3.4.19.13" evidence="9"/>
<reference evidence="10 11" key="1">
    <citation type="submission" date="2021-01" db="EMBL/GenBank/DDBJ databases">
        <title>Chryseolinea sp. Jin1 Genome sequencing and assembly.</title>
        <authorList>
            <person name="Kim I."/>
        </authorList>
    </citation>
    <scope>NUCLEOTIDE SEQUENCE [LARGE SCALE GENOMIC DNA]</scope>
    <source>
        <strain evidence="10 11">Jin1</strain>
    </source>
</reference>
<dbReference type="PROSITE" id="PS00462">
    <property type="entry name" value="G_GLU_TRANSPEPTIDASE"/>
    <property type="match status" value="1"/>
</dbReference>
<dbReference type="PRINTS" id="PR01210">
    <property type="entry name" value="GGTRANSPTASE"/>
</dbReference>